<evidence type="ECO:0000256" key="1">
    <source>
        <dbReference type="SAM" id="Phobius"/>
    </source>
</evidence>
<protein>
    <recommendedName>
        <fullName evidence="2">Fatty acid desaturase domain-containing protein</fullName>
    </recommendedName>
</protein>
<dbReference type="PANTHER" id="PTHR12879">
    <property type="entry name" value="SPHINGOLIPID DELTA 4 DESATURASE/C-4 HYDROXYLASE PROTEIN DES2"/>
    <property type="match status" value="1"/>
</dbReference>
<name>A0A2A5WCH1_9GAMM</name>
<keyword evidence="1" id="KW-0812">Transmembrane</keyword>
<dbReference type="PANTHER" id="PTHR12879:SF8">
    <property type="entry name" value="SPHINGOLIPID DELTA(4)-DESATURASE DES1"/>
    <property type="match status" value="1"/>
</dbReference>
<evidence type="ECO:0000313" key="3">
    <source>
        <dbReference type="EMBL" id="PDH33974.1"/>
    </source>
</evidence>
<dbReference type="GO" id="GO:0016020">
    <property type="term" value="C:membrane"/>
    <property type="evidence" value="ECO:0007669"/>
    <property type="project" value="GOC"/>
</dbReference>
<organism evidence="3 4">
    <name type="scientific">OM182 bacterium MED-G28</name>
    <dbReference type="NCBI Taxonomy" id="1986256"/>
    <lineage>
        <taxon>Bacteria</taxon>
        <taxon>Pseudomonadati</taxon>
        <taxon>Pseudomonadota</taxon>
        <taxon>Gammaproteobacteria</taxon>
        <taxon>OMG group</taxon>
        <taxon>OM182 clade</taxon>
    </lineage>
</organism>
<dbReference type="InterPro" id="IPR005804">
    <property type="entry name" value="FA_desaturase_dom"/>
</dbReference>
<dbReference type="EMBL" id="NTJZ01000005">
    <property type="protein sequence ID" value="PDH33974.1"/>
    <property type="molecule type" value="Genomic_DNA"/>
</dbReference>
<sequence>MKVTDCFSREEIQEFCQRSDFHAWLAFLINWGIIAFSFAIVAVWPNPLSVLLAIVLLGGRQLGLGVLMHECGHGSLFKTKALNQWMGKWIAAAPVFYRIDDYMKNHLEHHRKIGSEEDPDLHRYQRYPVSAVSLKRKAVRDITGKTTWNYFRIVFNANKILYLDNANKTRFSLRQLVKRFHAPITVNLILLTGLAALGMPLLYLLWVVSYFSFYMFFSRIRNLAEHAAVPDLLNDDPLMNTRTTIPSWWERLTVAPNSVCYHLEHHLVPSVPKYRLAGFHRALIKRGVLDSADISIGYVQLVRKLIVAPT</sequence>
<comment type="caution">
    <text evidence="3">The sequence shown here is derived from an EMBL/GenBank/DDBJ whole genome shotgun (WGS) entry which is preliminary data.</text>
</comment>
<evidence type="ECO:0000313" key="4">
    <source>
        <dbReference type="Proteomes" id="UP000219329"/>
    </source>
</evidence>
<dbReference type="GO" id="GO:0042284">
    <property type="term" value="F:sphingolipid delta-4 desaturase activity"/>
    <property type="evidence" value="ECO:0007669"/>
    <property type="project" value="TreeGrafter"/>
</dbReference>
<feature type="transmembrane region" description="Helical" evidence="1">
    <location>
        <begin position="50"/>
        <end position="68"/>
    </location>
</feature>
<reference evidence="3 4" key="1">
    <citation type="submission" date="2017-08" db="EMBL/GenBank/DDBJ databases">
        <title>Fine stratification of microbial communities through a metagenomic profile of the photic zone.</title>
        <authorList>
            <person name="Haro-Moreno J.M."/>
            <person name="Lopez-Perez M."/>
            <person name="De La Torre J."/>
            <person name="Picazo A."/>
            <person name="Camacho A."/>
            <person name="Rodriguez-Valera F."/>
        </authorList>
    </citation>
    <scope>NUCLEOTIDE SEQUENCE [LARGE SCALE GENOMIC DNA]</scope>
    <source>
        <strain evidence="3">MED-G28</strain>
    </source>
</reference>
<evidence type="ECO:0000259" key="2">
    <source>
        <dbReference type="Pfam" id="PF00487"/>
    </source>
</evidence>
<dbReference type="GO" id="GO:0046513">
    <property type="term" value="P:ceramide biosynthetic process"/>
    <property type="evidence" value="ECO:0007669"/>
    <property type="project" value="TreeGrafter"/>
</dbReference>
<dbReference type="CDD" id="cd03510">
    <property type="entry name" value="Rhizobitoxine-FADS-like"/>
    <property type="match status" value="1"/>
</dbReference>
<dbReference type="Pfam" id="PF00487">
    <property type="entry name" value="FA_desaturase"/>
    <property type="match status" value="1"/>
</dbReference>
<dbReference type="AlphaFoldDB" id="A0A2A5WCH1"/>
<feature type="transmembrane region" description="Helical" evidence="1">
    <location>
        <begin position="188"/>
        <end position="217"/>
    </location>
</feature>
<keyword evidence="1" id="KW-0472">Membrane</keyword>
<feature type="transmembrane region" description="Helical" evidence="1">
    <location>
        <begin position="21"/>
        <end position="44"/>
    </location>
</feature>
<keyword evidence="1" id="KW-1133">Transmembrane helix</keyword>
<feature type="domain" description="Fatty acid desaturase" evidence="2">
    <location>
        <begin position="46"/>
        <end position="283"/>
    </location>
</feature>
<gene>
    <name evidence="3" type="ORF">CNF02_06355</name>
</gene>
<accession>A0A2A5WCH1</accession>
<dbReference type="Proteomes" id="UP000219329">
    <property type="component" value="Unassembled WGS sequence"/>
</dbReference>
<proteinExistence type="predicted"/>